<sequence length="88" mass="10286">MRRPETDTARKLRREMTLPEVLLWQRLRGAKVGVKFRRQHPIGPCVADFYCASARLVVEIDGEIHADRVDDDQARDQFMQETDMRLCA</sequence>
<organism evidence="2 3">
    <name type="scientific">Sphingomonas agrestis</name>
    <dbReference type="NCBI Taxonomy" id="3080540"/>
    <lineage>
        <taxon>Bacteria</taxon>
        <taxon>Pseudomonadati</taxon>
        <taxon>Pseudomonadota</taxon>
        <taxon>Alphaproteobacteria</taxon>
        <taxon>Sphingomonadales</taxon>
        <taxon>Sphingomonadaceae</taxon>
        <taxon>Sphingomonas</taxon>
    </lineage>
</organism>
<proteinExistence type="predicted"/>
<evidence type="ECO:0000313" key="2">
    <source>
        <dbReference type="EMBL" id="MDV3455564.1"/>
    </source>
</evidence>
<dbReference type="RefSeq" id="WP_317227532.1">
    <property type="nucleotide sequence ID" value="NZ_JAWJEJ010000001.1"/>
</dbReference>
<reference evidence="2 3" key="1">
    <citation type="submission" date="2023-10" db="EMBL/GenBank/DDBJ databases">
        <title>Sphingomonas sp. HF-S4 16S ribosomal RNA gene Genome sequencing and assembly.</title>
        <authorList>
            <person name="Lee H."/>
        </authorList>
    </citation>
    <scope>NUCLEOTIDE SEQUENCE [LARGE SCALE GENOMIC DNA]</scope>
    <source>
        <strain evidence="2 3">HF-S4</strain>
    </source>
</reference>
<name>A0ABU3Y2H9_9SPHN</name>
<accession>A0ABU3Y2H9</accession>
<dbReference type="InterPro" id="IPR011335">
    <property type="entry name" value="Restrct_endonuc-II-like"/>
</dbReference>
<dbReference type="SUPFAM" id="SSF52980">
    <property type="entry name" value="Restriction endonuclease-like"/>
    <property type="match status" value="1"/>
</dbReference>
<evidence type="ECO:0000313" key="3">
    <source>
        <dbReference type="Proteomes" id="UP001273531"/>
    </source>
</evidence>
<dbReference type="Proteomes" id="UP001273531">
    <property type="component" value="Unassembled WGS sequence"/>
</dbReference>
<dbReference type="EMBL" id="JAWJEJ010000001">
    <property type="protein sequence ID" value="MDV3455564.1"/>
    <property type="molecule type" value="Genomic_DNA"/>
</dbReference>
<dbReference type="InterPro" id="IPR047216">
    <property type="entry name" value="Endonuclease_DUF559_bact"/>
</dbReference>
<protein>
    <submittedName>
        <fullName evidence="2">DUF559 domain-containing protein</fullName>
    </submittedName>
</protein>
<dbReference type="InterPro" id="IPR007569">
    <property type="entry name" value="DUF559"/>
</dbReference>
<evidence type="ECO:0000259" key="1">
    <source>
        <dbReference type="Pfam" id="PF04480"/>
    </source>
</evidence>
<dbReference type="Pfam" id="PF04480">
    <property type="entry name" value="DUF559"/>
    <property type="match status" value="1"/>
</dbReference>
<dbReference type="PANTHER" id="PTHR38590">
    <property type="entry name" value="BLL0828 PROTEIN"/>
    <property type="match status" value="1"/>
</dbReference>
<feature type="domain" description="DUF559" evidence="1">
    <location>
        <begin position="6"/>
        <end position="81"/>
    </location>
</feature>
<gene>
    <name evidence="2" type="ORF">RZN05_01100</name>
</gene>
<keyword evidence="3" id="KW-1185">Reference proteome</keyword>
<dbReference type="PANTHER" id="PTHR38590:SF1">
    <property type="entry name" value="BLL0828 PROTEIN"/>
    <property type="match status" value="1"/>
</dbReference>
<comment type="caution">
    <text evidence="2">The sequence shown here is derived from an EMBL/GenBank/DDBJ whole genome shotgun (WGS) entry which is preliminary data.</text>
</comment>
<dbReference type="Gene3D" id="3.40.960.10">
    <property type="entry name" value="VSR Endonuclease"/>
    <property type="match status" value="1"/>
</dbReference>